<sequence length="607" mass="69095">MIYTMMDAPKSPLEHENSPSQLPSPLPPSLITLFCYVLGKKDPFAVDISSSLMITVDDLKNTIQQEIPNTLKGIDAHDLELFNVSLPNQNDLMIKAKNEIEGKEPLDPTKRLSKIFPDKPREETIHIAVKLPAYADGFNLDQLPVSFKTVLKQREEFLDVNVAKAPVLFPKGKALTFAERQKYSRGAVQCGRPYHEYNPIPPILFNEILHQFAHDLKHGTPTPSDFEHYDTLVETLCQISSSECVRVTACRRSLREIPEFTGLRQTNIAKYVTNGSLLTVEDISPTQFVETIVYFLLECGNDIGATETEPYFQAIIYYQEMVHVARSKRFQEFTNFPAIFLLNFGSYLQAAVAVFNERPNVQVVGPAFSLHSHPSDFYAREAGARLIHGLRKAVVALNTDYEKVFDLSLRDPSARLKISHPWPTSYCENGKRVGFRYRQQFESEYRRVFFATRTDTKDPLFIKFTQQYGEEVHRAAADLGIAPRLLAVEKLPMGWFMVVMDDIRKEYETWDDIGHVEYRGLKGNLVEALKKLHEKGVVHGDIRGSNVMSKKVDRGEVMLVDFDWSGEAEKVNYPSKINMDLARPKSARPDGPIASQHDLEMVDKICW</sequence>
<dbReference type="AlphaFoldDB" id="A0A4S8LDF6"/>
<reference evidence="6 7" key="1">
    <citation type="journal article" date="2019" name="Nat. Ecol. Evol.">
        <title>Megaphylogeny resolves global patterns of mushroom evolution.</title>
        <authorList>
            <person name="Varga T."/>
            <person name="Krizsan K."/>
            <person name="Foldi C."/>
            <person name="Dima B."/>
            <person name="Sanchez-Garcia M."/>
            <person name="Sanchez-Ramirez S."/>
            <person name="Szollosi G.J."/>
            <person name="Szarkandi J.G."/>
            <person name="Papp V."/>
            <person name="Albert L."/>
            <person name="Andreopoulos W."/>
            <person name="Angelini C."/>
            <person name="Antonin V."/>
            <person name="Barry K.W."/>
            <person name="Bougher N.L."/>
            <person name="Buchanan P."/>
            <person name="Buyck B."/>
            <person name="Bense V."/>
            <person name="Catcheside P."/>
            <person name="Chovatia M."/>
            <person name="Cooper J."/>
            <person name="Damon W."/>
            <person name="Desjardin D."/>
            <person name="Finy P."/>
            <person name="Geml J."/>
            <person name="Haridas S."/>
            <person name="Hughes K."/>
            <person name="Justo A."/>
            <person name="Karasinski D."/>
            <person name="Kautmanova I."/>
            <person name="Kiss B."/>
            <person name="Kocsube S."/>
            <person name="Kotiranta H."/>
            <person name="LaButti K.M."/>
            <person name="Lechner B.E."/>
            <person name="Liimatainen K."/>
            <person name="Lipzen A."/>
            <person name="Lukacs Z."/>
            <person name="Mihaltcheva S."/>
            <person name="Morgado L.N."/>
            <person name="Niskanen T."/>
            <person name="Noordeloos M.E."/>
            <person name="Ohm R.A."/>
            <person name="Ortiz-Santana B."/>
            <person name="Ovrebo C."/>
            <person name="Racz N."/>
            <person name="Riley R."/>
            <person name="Savchenko A."/>
            <person name="Shiryaev A."/>
            <person name="Soop K."/>
            <person name="Spirin V."/>
            <person name="Szebenyi C."/>
            <person name="Tomsovsky M."/>
            <person name="Tulloss R.E."/>
            <person name="Uehling J."/>
            <person name="Grigoriev I.V."/>
            <person name="Vagvolgyi C."/>
            <person name="Papp T."/>
            <person name="Martin F.M."/>
            <person name="Miettinen O."/>
            <person name="Hibbett D.S."/>
            <person name="Nagy L.G."/>
        </authorList>
    </citation>
    <scope>NUCLEOTIDE SEQUENCE [LARGE SCALE GENOMIC DNA]</scope>
    <source>
        <strain evidence="6 7">CBS 962.96</strain>
    </source>
</reference>
<evidence type="ECO:0000313" key="6">
    <source>
        <dbReference type="EMBL" id="THU86781.1"/>
    </source>
</evidence>
<dbReference type="Pfam" id="PF20147">
    <property type="entry name" value="Crinkler"/>
    <property type="match status" value="1"/>
</dbReference>
<evidence type="ECO:0000259" key="5">
    <source>
        <dbReference type="PROSITE" id="PS50011"/>
    </source>
</evidence>
<feature type="domain" description="Protein kinase" evidence="5">
    <location>
        <begin position="336"/>
        <end position="607"/>
    </location>
</feature>
<evidence type="ECO:0000256" key="3">
    <source>
        <dbReference type="ARBA" id="ARBA00022525"/>
    </source>
</evidence>
<dbReference type="InterPro" id="IPR000719">
    <property type="entry name" value="Prot_kinase_dom"/>
</dbReference>
<dbReference type="InterPro" id="IPR045379">
    <property type="entry name" value="Crinkler_N"/>
</dbReference>
<accession>A0A4S8LDF6</accession>
<keyword evidence="3" id="KW-0964">Secreted</keyword>
<evidence type="ECO:0000256" key="4">
    <source>
        <dbReference type="SAM" id="MobiDB-lite"/>
    </source>
</evidence>
<dbReference type="GO" id="GO:0005524">
    <property type="term" value="F:ATP binding"/>
    <property type="evidence" value="ECO:0007669"/>
    <property type="project" value="InterPro"/>
</dbReference>
<dbReference type="GO" id="GO:0004672">
    <property type="term" value="F:protein kinase activity"/>
    <property type="evidence" value="ECO:0007669"/>
    <property type="project" value="InterPro"/>
</dbReference>
<evidence type="ECO:0000256" key="2">
    <source>
        <dbReference type="ARBA" id="ARBA00004613"/>
    </source>
</evidence>
<comment type="subcellular location">
    <subcellularLocation>
        <location evidence="1">Host cell</location>
    </subcellularLocation>
    <subcellularLocation>
        <location evidence="2">Secreted</location>
    </subcellularLocation>
</comment>
<dbReference type="OrthoDB" id="4062651at2759"/>
<dbReference type="SUPFAM" id="SSF56112">
    <property type="entry name" value="Protein kinase-like (PK-like)"/>
    <property type="match status" value="1"/>
</dbReference>
<dbReference type="InterPro" id="IPR011009">
    <property type="entry name" value="Kinase-like_dom_sf"/>
</dbReference>
<dbReference type="GO" id="GO:0005576">
    <property type="term" value="C:extracellular region"/>
    <property type="evidence" value="ECO:0007669"/>
    <property type="project" value="UniProtKB-SubCell"/>
</dbReference>
<dbReference type="Gene3D" id="1.10.510.10">
    <property type="entry name" value="Transferase(Phosphotransferase) domain 1"/>
    <property type="match status" value="1"/>
</dbReference>
<proteinExistence type="predicted"/>
<dbReference type="GO" id="GO:0043657">
    <property type="term" value="C:host cell"/>
    <property type="evidence" value="ECO:0007669"/>
    <property type="project" value="UniProtKB-SubCell"/>
</dbReference>
<feature type="region of interest" description="Disordered" evidence="4">
    <location>
        <begin position="1"/>
        <end position="24"/>
    </location>
</feature>
<dbReference type="EMBL" id="ML179480">
    <property type="protein sequence ID" value="THU86781.1"/>
    <property type="molecule type" value="Genomic_DNA"/>
</dbReference>
<keyword evidence="7" id="KW-1185">Reference proteome</keyword>
<dbReference type="Proteomes" id="UP000297245">
    <property type="component" value="Unassembled WGS sequence"/>
</dbReference>
<gene>
    <name evidence="6" type="ORF">K435DRAFT_970156</name>
</gene>
<evidence type="ECO:0000256" key="1">
    <source>
        <dbReference type="ARBA" id="ARBA00004340"/>
    </source>
</evidence>
<dbReference type="PROSITE" id="PS50011">
    <property type="entry name" value="PROTEIN_KINASE_DOM"/>
    <property type="match status" value="1"/>
</dbReference>
<protein>
    <recommendedName>
        <fullName evidence="5">Protein kinase domain-containing protein</fullName>
    </recommendedName>
</protein>
<evidence type="ECO:0000313" key="7">
    <source>
        <dbReference type="Proteomes" id="UP000297245"/>
    </source>
</evidence>
<organism evidence="6 7">
    <name type="scientific">Dendrothele bispora (strain CBS 962.96)</name>
    <dbReference type="NCBI Taxonomy" id="1314807"/>
    <lineage>
        <taxon>Eukaryota</taxon>
        <taxon>Fungi</taxon>
        <taxon>Dikarya</taxon>
        <taxon>Basidiomycota</taxon>
        <taxon>Agaricomycotina</taxon>
        <taxon>Agaricomycetes</taxon>
        <taxon>Agaricomycetidae</taxon>
        <taxon>Agaricales</taxon>
        <taxon>Agaricales incertae sedis</taxon>
        <taxon>Dendrothele</taxon>
    </lineage>
</organism>
<name>A0A4S8LDF6_DENBC</name>